<dbReference type="Gene3D" id="3.40.50.620">
    <property type="entry name" value="HUPs"/>
    <property type="match status" value="1"/>
</dbReference>
<dbReference type="InterPro" id="IPR004821">
    <property type="entry name" value="Cyt_trans-like"/>
</dbReference>
<gene>
    <name evidence="4" type="ORF">A2731_03440</name>
</gene>
<sequence length="152" mass="17704">MKKVMIFGTFDILHPGHLSFFKQAKKYGDYLIVSVARDINVKKIKGKLPRNNEGKRLNQVKAAGIANKVILGHLKDPYDMIIRINPDVICLGYDQQRFTEKLAEFFPKIKIVRLKPYKPEIYKSSIIMKAKKHKNKKTKVLSLLYCFFVLMF</sequence>
<organism evidence="4 5">
    <name type="scientific">Candidatus Buchananbacteria bacterium RIFCSPHIGHO2_01_FULL_39_8</name>
    <dbReference type="NCBI Taxonomy" id="1797533"/>
    <lineage>
        <taxon>Bacteria</taxon>
        <taxon>Candidatus Buchananiibacteriota</taxon>
    </lineage>
</organism>
<evidence type="ECO:0000259" key="3">
    <source>
        <dbReference type="Pfam" id="PF01467"/>
    </source>
</evidence>
<accession>A0A1G1XVY4</accession>
<reference evidence="4 5" key="1">
    <citation type="journal article" date="2016" name="Nat. Commun.">
        <title>Thousands of microbial genomes shed light on interconnected biogeochemical processes in an aquifer system.</title>
        <authorList>
            <person name="Anantharaman K."/>
            <person name="Brown C.T."/>
            <person name="Hug L.A."/>
            <person name="Sharon I."/>
            <person name="Castelle C.J."/>
            <person name="Probst A.J."/>
            <person name="Thomas B.C."/>
            <person name="Singh A."/>
            <person name="Wilkins M.J."/>
            <person name="Karaoz U."/>
            <person name="Brodie E.L."/>
            <person name="Williams K.H."/>
            <person name="Hubbard S.S."/>
            <person name="Banfield J.F."/>
        </authorList>
    </citation>
    <scope>NUCLEOTIDE SEQUENCE [LARGE SCALE GENOMIC DNA]</scope>
</reference>
<dbReference type="InterPro" id="IPR050385">
    <property type="entry name" value="Archaeal_FAD_synthase"/>
</dbReference>
<comment type="caution">
    <text evidence="4">The sequence shown here is derived from an EMBL/GenBank/DDBJ whole genome shotgun (WGS) entry which is preliminary data.</text>
</comment>
<keyword evidence="2" id="KW-0548">Nucleotidyltransferase</keyword>
<keyword evidence="1" id="KW-0808">Transferase</keyword>
<dbReference type="InterPro" id="IPR014729">
    <property type="entry name" value="Rossmann-like_a/b/a_fold"/>
</dbReference>
<dbReference type="PANTHER" id="PTHR43793:SF1">
    <property type="entry name" value="FAD SYNTHASE"/>
    <property type="match status" value="1"/>
</dbReference>
<dbReference type="Proteomes" id="UP000176241">
    <property type="component" value="Unassembled WGS sequence"/>
</dbReference>
<feature type="domain" description="Cytidyltransferase-like" evidence="3">
    <location>
        <begin position="6"/>
        <end position="114"/>
    </location>
</feature>
<evidence type="ECO:0000256" key="2">
    <source>
        <dbReference type="ARBA" id="ARBA00022695"/>
    </source>
</evidence>
<proteinExistence type="predicted"/>
<evidence type="ECO:0000256" key="1">
    <source>
        <dbReference type="ARBA" id="ARBA00022679"/>
    </source>
</evidence>
<dbReference type="Pfam" id="PF01467">
    <property type="entry name" value="CTP_transf_like"/>
    <property type="match status" value="1"/>
</dbReference>
<dbReference type="STRING" id="1797533.A2731_03440"/>
<name>A0A1G1XVY4_9BACT</name>
<evidence type="ECO:0000313" key="5">
    <source>
        <dbReference type="Proteomes" id="UP000176241"/>
    </source>
</evidence>
<evidence type="ECO:0000313" key="4">
    <source>
        <dbReference type="EMBL" id="OGY44245.1"/>
    </source>
</evidence>
<dbReference type="SUPFAM" id="SSF52374">
    <property type="entry name" value="Nucleotidylyl transferase"/>
    <property type="match status" value="1"/>
</dbReference>
<dbReference type="NCBIfam" id="TIGR00125">
    <property type="entry name" value="cyt_tran_rel"/>
    <property type="match status" value="1"/>
</dbReference>
<dbReference type="PANTHER" id="PTHR43793">
    <property type="entry name" value="FAD SYNTHASE"/>
    <property type="match status" value="1"/>
</dbReference>
<protein>
    <recommendedName>
        <fullName evidence="3">Cytidyltransferase-like domain-containing protein</fullName>
    </recommendedName>
</protein>
<dbReference type="EMBL" id="MHIC01000031">
    <property type="protein sequence ID" value="OGY44245.1"/>
    <property type="molecule type" value="Genomic_DNA"/>
</dbReference>
<dbReference type="AlphaFoldDB" id="A0A1G1XVY4"/>
<dbReference type="GO" id="GO:0016779">
    <property type="term" value="F:nucleotidyltransferase activity"/>
    <property type="evidence" value="ECO:0007669"/>
    <property type="project" value="UniProtKB-KW"/>
</dbReference>